<feature type="region of interest" description="Disordered" evidence="1">
    <location>
        <begin position="25"/>
        <end position="58"/>
    </location>
</feature>
<gene>
    <name evidence="2" type="ORF">Vbra_2638</name>
</gene>
<dbReference type="EMBL" id="CDMY01000565">
    <property type="protein sequence ID" value="CEM23342.1"/>
    <property type="molecule type" value="Genomic_DNA"/>
</dbReference>
<organism evidence="2 3">
    <name type="scientific">Vitrella brassicaformis (strain CCMP3155)</name>
    <dbReference type="NCBI Taxonomy" id="1169540"/>
    <lineage>
        <taxon>Eukaryota</taxon>
        <taxon>Sar</taxon>
        <taxon>Alveolata</taxon>
        <taxon>Colpodellida</taxon>
        <taxon>Vitrellaceae</taxon>
        <taxon>Vitrella</taxon>
    </lineage>
</organism>
<protein>
    <submittedName>
        <fullName evidence="2">Uncharacterized protein</fullName>
    </submittedName>
</protein>
<dbReference type="VEuPathDB" id="CryptoDB:Vbra_2638"/>
<dbReference type="SUPFAM" id="SSF82895">
    <property type="entry name" value="TSP-1 type 1 repeat"/>
    <property type="match status" value="1"/>
</dbReference>
<feature type="region of interest" description="Disordered" evidence="1">
    <location>
        <begin position="408"/>
        <end position="503"/>
    </location>
</feature>
<evidence type="ECO:0000256" key="1">
    <source>
        <dbReference type="SAM" id="MobiDB-lite"/>
    </source>
</evidence>
<feature type="compositionally biased region" description="Basic and acidic residues" evidence="1">
    <location>
        <begin position="351"/>
        <end position="365"/>
    </location>
</feature>
<evidence type="ECO:0000313" key="2">
    <source>
        <dbReference type="EMBL" id="CEM23342.1"/>
    </source>
</evidence>
<keyword evidence="3" id="KW-1185">Reference proteome</keyword>
<feature type="compositionally biased region" description="Low complexity" evidence="1">
    <location>
        <begin position="427"/>
        <end position="444"/>
    </location>
</feature>
<proteinExistence type="predicted"/>
<sequence>MSFWGPWGPKFPSLPSRPDMEELAAATRLWPAASSPTPPPSDARDALQQHTNNNSTAPSAALRAAWARGGREAWLVGCRVALALLAVAFLRMGEDSAQARRPSAPDEGWSIIPPQQVALLSIRQRSKLLGSLGLRTNHRKAHSVYALNVTEGGTAGYWCLDEFRLWTPDGPVALNRRPDAAFAASASQDFPAKHAVDRKEDIFCNEGASGMLEITVGRNIKATRYAIRPAAHYLDRDPKSWTLLGKREGEGWDSLHEEANHSFDDDRHADHEFDIPEAFVKDCVGEWSDWSPCTLIDKGGFKRCLKKQRFSVLEPGTVGGVACEAADGQQQIEVCSESPCIDELQESGGGRADRELSGLGDREENVGEGDLIDEEEGRLAAECMRKDGTVYEGTIDPVTGELLCEKDTRGARGGCRPSSPRRPPPSKAAEASEPAAAAAAAAEPAEPKEKKEKKEKEVAPKKKKVVKKKAEEMNEEEAAEKIQKRWKTKKAKAKAAEAAEEKK</sequence>
<feature type="compositionally biased region" description="Basic and acidic residues" evidence="1">
    <location>
        <begin position="445"/>
        <end position="460"/>
    </location>
</feature>
<dbReference type="Proteomes" id="UP000041254">
    <property type="component" value="Unassembled WGS sequence"/>
</dbReference>
<dbReference type="InParanoid" id="A0A0G4G554"/>
<dbReference type="AlphaFoldDB" id="A0A0G4G554"/>
<evidence type="ECO:0000313" key="3">
    <source>
        <dbReference type="Proteomes" id="UP000041254"/>
    </source>
</evidence>
<accession>A0A0G4G554</accession>
<feature type="region of interest" description="Disordered" evidence="1">
    <location>
        <begin position="345"/>
        <end position="369"/>
    </location>
</feature>
<feature type="compositionally biased region" description="Basic residues" evidence="1">
    <location>
        <begin position="484"/>
        <end position="493"/>
    </location>
</feature>
<dbReference type="InterPro" id="IPR036383">
    <property type="entry name" value="TSP1_rpt_sf"/>
</dbReference>
<reference evidence="2 3" key="1">
    <citation type="submission" date="2014-11" db="EMBL/GenBank/DDBJ databases">
        <authorList>
            <person name="Zhu J."/>
            <person name="Qi W."/>
            <person name="Song R."/>
        </authorList>
    </citation>
    <scope>NUCLEOTIDE SEQUENCE [LARGE SCALE GENOMIC DNA]</scope>
</reference>
<feature type="compositionally biased region" description="Basic and acidic residues" evidence="1">
    <location>
        <begin position="494"/>
        <end position="503"/>
    </location>
</feature>
<feature type="compositionally biased region" description="Polar residues" evidence="1">
    <location>
        <begin position="48"/>
        <end position="58"/>
    </location>
</feature>
<name>A0A0G4G554_VITBC</name>